<feature type="transmembrane region" description="Helical" evidence="9">
    <location>
        <begin position="158"/>
        <end position="178"/>
    </location>
</feature>
<keyword evidence="5" id="KW-1278">Translocase</keyword>
<keyword evidence="8 11" id="KW-0496">Mitochondrion</keyword>
<organism evidence="11">
    <name type="scientific">Therophilus festivus</name>
    <dbReference type="NCBI Taxonomy" id="1421599"/>
    <lineage>
        <taxon>Eukaryota</taxon>
        <taxon>Metazoa</taxon>
        <taxon>Ecdysozoa</taxon>
        <taxon>Arthropoda</taxon>
        <taxon>Hexapoda</taxon>
        <taxon>Insecta</taxon>
        <taxon>Pterygota</taxon>
        <taxon>Neoptera</taxon>
        <taxon>Endopterygota</taxon>
        <taxon>Hymenoptera</taxon>
        <taxon>Apocrita</taxon>
        <taxon>Ichneumonoidea</taxon>
        <taxon>Braconidae</taxon>
        <taxon>Agathidinae</taxon>
        <taxon>Therophilus</taxon>
    </lineage>
</organism>
<evidence type="ECO:0000256" key="5">
    <source>
        <dbReference type="ARBA" id="ARBA00022967"/>
    </source>
</evidence>
<evidence type="ECO:0000256" key="1">
    <source>
        <dbReference type="ARBA" id="ARBA00004141"/>
    </source>
</evidence>
<evidence type="ECO:0000256" key="8">
    <source>
        <dbReference type="RuleBase" id="RU003375"/>
    </source>
</evidence>
<evidence type="ECO:0000256" key="9">
    <source>
        <dbReference type="SAM" id="Phobius"/>
    </source>
</evidence>
<dbReference type="CDD" id="cd01665">
    <property type="entry name" value="Cyt_c_Oxidase_III"/>
    <property type="match status" value="1"/>
</dbReference>
<comment type="subcellular location">
    <subcellularLocation>
        <location evidence="1">Membrane</location>
        <topology evidence="1">Multi-pass membrane protein</topology>
    </subcellularLocation>
</comment>
<dbReference type="InterPro" id="IPR035973">
    <property type="entry name" value="Cyt_c_oxidase_su3-like_sf"/>
</dbReference>
<dbReference type="Gene3D" id="1.20.120.80">
    <property type="entry name" value="Cytochrome c oxidase, subunit III, four-helix bundle"/>
    <property type="match status" value="1"/>
</dbReference>
<evidence type="ECO:0000256" key="3">
    <source>
        <dbReference type="ARBA" id="ARBA00015944"/>
    </source>
</evidence>
<reference evidence="11" key="1">
    <citation type="submission" date="2013-07" db="EMBL/GenBank/DDBJ databases">
        <title>The comparative mitochondrial genomes from Braconidae subfamilies and the phylogeny of the Hymenoptera.</title>
        <authorList>
            <person name="Li Q."/>
            <person name="Wei S.J."/>
            <person name="Chen X.X."/>
        </authorList>
    </citation>
    <scope>NUCLEOTIDE SEQUENCE</scope>
</reference>
<dbReference type="InterPro" id="IPR033945">
    <property type="entry name" value="Cyt_c_oxase_su3_dom"/>
</dbReference>
<feature type="transmembrane region" description="Helical" evidence="9">
    <location>
        <begin position="190"/>
        <end position="219"/>
    </location>
</feature>
<dbReference type="PANTHER" id="PTHR11403">
    <property type="entry name" value="CYTOCHROME C OXIDASE SUBUNIT III"/>
    <property type="match status" value="1"/>
</dbReference>
<evidence type="ECO:0000256" key="6">
    <source>
        <dbReference type="ARBA" id="ARBA00022989"/>
    </source>
</evidence>
<feature type="transmembrane region" description="Helical" evidence="9">
    <location>
        <begin position="39"/>
        <end position="57"/>
    </location>
</feature>
<dbReference type="InterPro" id="IPR013833">
    <property type="entry name" value="Cyt_c_oxidase_su3_a-hlx"/>
</dbReference>
<keyword evidence="4 8" id="KW-0812">Transmembrane</keyword>
<dbReference type="PANTHER" id="PTHR11403:SF7">
    <property type="entry name" value="CYTOCHROME C OXIDASE SUBUNIT 3"/>
    <property type="match status" value="1"/>
</dbReference>
<evidence type="ECO:0000256" key="7">
    <source>
        <dbReference type="ARBA" id="ARBA00023136"/>
    </source>
</evidence>
<dbReference type="AlphaFoldDB" id="A0A0A6ZKT3"/>
<evidence type="ECO:0000259" key="10">
    <source>
        <dbReference type="PROSITE" id="PS50253"/>
    </source>
</evidence>
<feature type="transmembrane region" description="Helical" evidence="9">
    <location>
        <begin position="239"/>
        <end position="259"/>
    </location>
</feature>
<dbReference type="GO" id="GO:0004129">
    <property type="term" value="F:cytochrome-c oxidase activity"/>
    <property type="evidence" value="ECO:0007669"/>
    <property type="project" value="InterPro"/>
</dbReference>
<feature type="domain" description="Heme-copper oxidase subunit III family profile" evidence="10">
    <location>
        <begin position="3"/>
        <end position="260"/>
    </location>
</feature>
<evidence type="ECO:0000256" key="4">
    <source>
        <dbReference type="ARBA" id="ARBA00022692"/>
    </source>
</evidence>
<dbReference type="SUPFAM" id="SSF81452">
    <property type="entry name" value="Cytochrome c oxidase subunit III-like"/>
    <property type="match status" value="1"/>
</dbReference>
<protein>
    <recommendedName>
        <fullName evidence="3 8">Cytochrome c oxidase subunit 3</fullName>
    </recommendedName>
</protein>
<dbReference type="Pfam" id="PF00510">
    <property type="entry name" value="COX3"/>
    <property type="match status" value="1"/>
</dbReference>
<keyword evidence="6 9" id="KW-1133">Transmembrane helix</keyword>
<dbReference type="GO" id="GO:0005739">
    <property type="term" value="C:mitochondrion"/>
    <property type="evidence" value="ECO:0007669"/>
    <property type="project" value="TreeGrafter"/>
</dbReference>
<keyword evidence="7 9" id="KW-0472">Membrane</keyword>
<dbReference type="GO" id="GO:0016020">
    <property type="term" value="C:membrane"/>
    <property type="evidence" value="ECO:0007669"/>
    <property type="project" value="UniProtKB-SubCell"/>
</dbReference>
<dbReference type="InterPro" id="IPR024791">
    <property type="entry name" value="Cyt_c/ubiquinol_Oxase_su3"/>
</dbReference>
<feature type="transmembrane region" description="Helical" evidence="9">
    <location>
        <begin position="12"/>
        <end position="33"/>
    </location>
</feature>
<feature type="transmembrane region" description="Helical" evidence="9">
    <location>
        <begin position="78"/>
        <end position="105"/>
    </location>
</feature>
<sequence>MNFFRPFHLVTLSPWPIMGSLSLLFLLLGFVKMMNNSKYNLFMLGMIMLLMIKFQWWRDVIRESTFQGFHLFKVIKGIRLGMMLFILSELMFFLSFFWCYFHMFLSPNIEIGELVPSMNLLIFNPYNMPLLNTIILLSSGITITYCHYSILYMKKKNSLISIMLTIFLGMMFTLFQYMEYYESYFTISDSIYGSIFFMFTGFHGIHVLIGTMFIIISYFRLLNNHYSMNHHFGFEGASWYWHFVDIIWLFVYLLVYWLMY</sequence>
<accession>A0A0A6ZKT3</accession>
<geneLocation type="mitochondrion" evidence="11"/>
<dbReference type="PROSITE" id="PS50253">
    <property type="entry name" value="COX3"/>
    <property type="match status" value="1"/>
</dbReference>
<dbReference type="GO" id="GO:0006123">
    <property type="term" value="P:mitochondrial electron transport, cytochrome c to oxygen"/>
    <property type="evidence" value="ECO:0007669"/>
    <property type="project" value="TreeGrafter"/>
</dbReference>
<evidence type="ECO:0000313" key="11">
    <source>
        <dbReference type="EMBL" id="AHA52468.1"/>
    </source>
</evidence>
<dbReference type="EMBL" id="KF385868">
    <property type="protein sequence ID" value="AHA52468.1"/>
    <property type="molecule type" value="Genomic_DNA"/>
</dbReference>
<dbReference type="Gene3D" id="1.10.287.70">
    <property type="match status" value="1"/>
</dbReference>
<comment type="function">
    <text evidence="8">Component of the cytochrome c oxidase, the last enzyme in the mitochondrial electron transport chain which drives oxidative phosphorylation. The respiratory chain contains 3 multisubunit complexes succinate dehydrogenase (complex II, CII), ubiquinol-cytochrome c oxidoreductase (cytochrome b-c1 complex, complex III, CIII) and cytochrome c oxidase (complex IV, CIV), that cooperate to transfer electrons derived from NADH and succinate to molecular oxygen, creating an electrochemical gradient over the inner membrane that drives transmembrane transport and the ATP synthase. Cytochrome c oxidase is the component of the respiratory chain that catalyzes the reduction of oxygen to water. Electrons originating from reduced cytochrome c in the intermembrane space (IMS) are transferred via the dinuclear copper A center (CU(A)) of subunit 2 and heme A of subunit 1 to the active site in subunit 1, a binuclear center (BNC) formed by heme A3 and copper B (CU(B)). The BNC reduces molecular oxygen to 2 water molecules using 4 electrons from cytochrome c in the IMS and 4 protons from the mitochondrial matrix.</text>
</comment>
<comment type="similarity">
    <text evidence="2 8">Belongs to the cytochrome c oxidase subunit 3 family.</text>
</comment>
<gene>
    <name evidence="11" type="primary">COX3</name>
</gene>
<feature type="transmembrane region" description="Helical" evidence="9">
    <location>
        <begin position="125"/>
        <end position="146"/>
    </location>
</feature>
<name>A0A0A6ZKT3_9HYME</name>
<evidence type="ECO:0000256" key="2">
    <source>
        <dbReference type="ARBA" id="ARBA00010581"/>
    </source>
</evidence>
<dbReference type="InterPro" id="IPR000298">
    <property type="entry name" value="Cyt_c_oxidase-like_su3"/>
</dbReference>
<proteinExistence type="inferred from homology"/>